<feature type="region of interest" description="Disordered" evidence="1">
    <location>
        <begin position="522"/>
        <end position="541"/>
    </location>
</feature>
<proteinExistence type="predicted"/>
<evidence type="ECO:0008006" key="5">
    <source>
        <dbReference type="Google" id="ProtNLM"/>
    </source>
</evidence>
<feature type="chain" id="PRO_5032601491" description="DUF3466 family protein" evidence="2">
    <location>
        <begin position="22"/>
        <end position="567"/>
    </location>
</feature>
<dbReference type="AlphaFoldDB" id="A0A857JI58"/>
<sequence length="567" mass="61528">MNKTRLAVFALSALTLSIANAAQYTVVELDSNDKGLNVFPTDINAGGQIALNVATPYNPPLDETLINFESQTLIDNLTDIEAAKVGNFNDADYTLLYALITENREGLTTQQLASRQAYLETNGSTQFIPGFDVLNPQTDEYSFSNDTIVRGLNDLGTTVGSSFDVFYTLDYTLEDETELTFVVNDFYNRAFATVNNTTVELPPIADTAGGLSIAYDVNNNNQVAGYSTTLLNSTSLQTSVDNCNDDEVRGDEPVEVCLRRINLAESTNGEKALEFSFQRRGVIWQLDNQGQIISTKELGLLYTPEEDDTNSYESKALAINDNGIAVGESQDEYRDTNIIRTFAAVFEGDTVTGITSDEEFTSSTATDINNSGLVVGSGVKQVNGISRSKFFVHDINTDETTFPEDFFLGSSSFANSINNAGIVVGRGEVETGVSARRSHAFRYDTNTSEFINMNDLIQCNSAYTLVNATSINDDGVVAASALVRVPSKNVLGEVILDSNGDEVLVDKIIAVRLEPIAGGTIEDCDVSEPGDGDQDNDNNNLDRKGAGFGILSIMGLMMMAFRRRIKG</sequence>
<dbReference type="OrthoDB" id="6219137at2"/>
<dbReference type="KEGG" id="pmes:FX988_00546"/>
<dbReference type="InterPro" id="IPR022562">
    <property type="entry name" value="DUF3466"/>
</dbReference>
<evidence type="ECO:0000313" key="3">
    <source>
        <dbReference type="EMBL" id="QHJ10334.1"/>
    </source>
</evidence>
<gene>
    <name evidence="3" type="ORF">FX988_00546</name>
</gene>
<name>A0A857JI58_9ALTE</name>
<dbReference type="Pfam" id="PF11949">
    <property type="entry name" value="DUF3466"/>
    <property type="match status" value="1"/>
</dbReference>
<evidence type="ECO:0000256" key="1">
    <source>
        <dbReference type="SAM" id="MobiDB-lite"/>
    </source>
</evidence>
<reference evidence="3 4" key="1">
    <citation type="submission" date="2019-12" db="EMBL/GenBank/DDBJ databases">
        <title>Genome sequencing and assembly of endphytes of Porphyra tenera.</title>
        <authorList>
            <person name="Park J.M."/>
            <person name="Shin R."/>
            <person name="Jo S.H."/>
        </authorList>
    </citation>
    <scope>NUCLEOTIDE SEQUENCE [LARGE SCALE GENOMIC DNA]</scope>
    <source>
        <strain evidence="3 4">GPM4</strain>
    </source>
</reference>
<evidence type="ECO:0000313" key="4">
    <source>
        <dbReference type="Proteomes" id="UP000464524"/>
    </source>
</evidence>
<accession>A0A857JI58</accession>
<protein>
    <recommendedName>
        <fullName evidence="5">DUF3466 family protein</fullName>
    </recommendedName>
</protein>
<dbReference type="Proteomes" id="UP000464524">
    <property type="component" value="Chromosome"/>
</dbReference>
<dbReference type="RefSeq" id="WP_160178223.1">
    <property type="nucleotide sequence ID" value="NZ_CP047656.1"/>
</dbReference>
<keyword evidence="2" id="KW-0732">Signal</keyword>
<feature type="compositionally biased region" description="Acidic residues" evidence="1">
    <location>
        <begin position="522"/>
        <end position="536"/>
    </location>
</feature>
<keyword evidence="4" id="KW-1185">Reference proteome</keyword>
<evidence type="ECO:0000256" key="2">
    <source>
        <dbReference type="SAM" id="SignalP"/>
    </source>
</evidence>
<organism evidence="3 4">
    <name type="scientific">Paraglaciecola mesophila</name>
    <dbReference type="NCBI Taxonomy" id="197222"/>
    <lineage>
        <taxon>Bacteria</taxon>
        <taxon>Pseudomonadati</taxon>
        <taxon>Pseudomonadota</taxon>
        <taxon>Gammaproteobacteria</taxon>
        <taxon>Alteromonadales</taxon>
        <taxon>Alteromonadaceae</taxon>
        <taxon>Paraglaciecola</taxon>
    </lineage>
</organism>
<feature type="signal peptide" evidence="2">
    <location>
        <begin position="1"/>
        <end position="21"/>
    </location>
</feature>
<dbReference type="EMBL" id="CP047656">
    <property type="protein sequence ID" value="QHJ10334.1"/>
    <property type="molecule type" value="Genomic_DNA"/>
</dbReference>